<dbReference type="GO" id="GO:0007030">
    <property type="term" value="P:Golgi organization"/>
    <property type="evidence" value="ECO:0007669"/>
    <property type="project" value="TreeGrafter"/>
</dbReference>
<organism evidence="1 2">
    <name type="scientific">Rotaria sordida</name>
    <dbReference type="NCBI Taxonomy" id="392033"/>
    <lineage>
        <taxon>Eukaryota</taxon>
        <taxon>Metazoa</taxon>
        <taxon>Spiralia</taxon>
        <taxon>Gnathifera</taxon>
        <taxon>Rotifera</taxon>
        <taxon>Eurotatoria</taxon>
        <taxon>Bdelloidea</taxon>
        <taxon>Philodinida</taxon>
        <taxon>Philodinidae</taxon>
        <taxon>Rotaria</taxon>
    </lineage>
</organism>
<dbReference type="AlphaFoldDB" id="A0A814PFS6"/>
<dbReference type="EMBL" id="CAJNOO010001136">
    <property type="protein sequence ID" value="CAF1103211.1"/>
    <property type="molecule type" value="Genomic_DNA"/>
</dbReference>
<comment type="caution">
    <text evidence="1">The sequence shown here is derived from an EMBL/GenBank/DDBJ whole genome shotgun (WGS) entry which is preliminary data.</text>
</comment>
<protein>
    <recommendedName>
        <fullName evidence="3">Transport and Golgi organization protein 2</fullName>
    </recommendedName>
</protein>
<name>A0A814PFS6_9BILA</name>
<reference evidence="1" key="1">
    <citation type="submission" date="2021-02" db="EMBL/GenBank/DDBJ databases">
        <authorList>
            <person name="Nowell W R."/>
        </authorList>
    </citation>
    <scope>NUCLEOTIDE SEQUENCE</scope>
</reference>
<dbReference type="Pfam" id="PF05742">
    <property type="entry name" value="TANGO2"/>
    <property type="match status" value="1"/>
</dbReference>
<dbReference type="GO" id="GO:0005794">
    <property type="term" value="C:Golgi apparatus"/>
    <property type="evidence" value="ECO:0007669"/>
    <property type="project" value="TreeGrafter"/>
</dbReference>
<dbReference type="InterPro" id="IPR008551">
    <property type="entry name" value="TANGO2"/>
</dbReference>
<evidence type="ECO:0000313" key="2">
    <source>
        <dbReference type="Proteomes" id="UP000663882"/>
    </source>
</evidence>
<dbReference type="Proteomes" id="UP000663882">
    <property type="component" value="Unassembled WGS sequence"/>
</dbReference>
<proteinExistence type="predicted"/>
<gene>
    <name evidence="1" type="ORF">RFH988_LOCUS19429</name>
</gene>
<dbReference type="PANTHER" id="PTHR17985:SF8">
    <property type="entry name" value="TRANSPORT AND GOLGI ORGANIZATION PROTEIN 2 HOMOLOG"/>
    <property type="match status" value="1"/>
</dbReference>
<evidence type="ECO:0008006" key="3">
    <source>
        <dbReference type="Google" id="ProtNLM"/>
    </source>
</evidence>
<evidence type="ECO:0000313" key="1">
    <source>
        <dbReference type="EMBL" id="CAF1103211.1"/>
    </source>
</evidence>
<dbReference type="OrthoDB" id="191601at2759"/>
<dbReference type="PANTHER" id="PTHR17985">
    <property type="entry name" value="SER/THR-RICH PROTEIN T10 IN DGCR REGION"/>
    <property type="match status" value="1"/>
</dbReference>
<dbReference type="GO" id="GO:0009306">
    <property type="term" value="P:protein secretion"/>
    <property type="evidence" value="ECO:0007669"/>
    <property type="project" value="TreeGrafter"/>
</dbReference>
<accession>A0A814PFS6</accession>
<sequence>MCILFCYLHDDNIDIGYDLILLSNRDEDFQRPAKQAHIWKDTKYALGGQDVTPLREGGTWLCLNTVQCRIGILLNITSRLLEERNINAKSRGFIVPNYINNPEVNLDSYMDELQKTKTNYTGFNFLGLEQQSESKKWRAKYINNASPDSLPIEINTSIFGFSNHMYGDQYAFEKTRYGCQLLKTFLIDLTNNYTKPITDEKELIHRAFSLLNDNKVFPDDSNIATVYSHYSISNRNQISSINVCTTDDSPTYGTRTSTVILIRHNQTGLFIEKTLTNPLINPLQWTENTWHFKLNDINEPPILIN</sequence>